<dbReference type="Pfam" id="PF14895">
    <property type="entry name" value="PPPI_inhib"/>
    <property type="match status" value="1"/>
</dbReference>
<dbReference type="OrthoDB" id="5555409at2759"/>
<dbReference type="PANTHER" id="PTHR21055">
    <property type="entry name" value="PROTEIN PHOSPHATASE 1 REGULATORY SUBUNIT 36"/>
    <property type="match status" value="1"/>
</dbReference>
<dbReference type="PANTHER" id="PTHR21055:SF3">
    <property type="entry name" value="PROTEIN PHOSPHATASE 1 REGULATORY SUBUNIT 36"/>
    <property type="match status" value="1"/>
</dbReference>
<dbReference type="GO" id="GO:0019902">
    <property type="term" value="F:phosphatase binding"/>
    <property type="evidence" value="ECO:0007669"/>
    <property type="project" value="InterPro"/>
</dbReference>
<name>A0A0L7QM66_9HYME</name>
<dbReference type="Proteomes" id="UP000053825">
    <property type="component" value="Unassembled WGS sequence"/>
</dbReference>
<dbReference type="AlphaFoldDB" id="A0A0L7QM66"/>
<protein>
    <submittedName>
        <fullName evidence="1">Protein phosphatase 1 regulatory subunit 36</fullName>
    </submittedName>
</protein>
<dbReference type="EMBL" id="KQ414894">
    <property type="protein sequence ID" value="KOC59690.1"/>
    <property type="molecule type" value="Genomic_DNA"/>
</dbReference>
<evidence type="ECO:0000313" key="2">
    <source>
        <dbReference type="Proteomes" id="UP000053825"/>
    </source>
</evidence>
<keyword evidence="2" id="KW-1185">Reference proteome</keyword>
<reference evidence="1 2" key="1">
    <citation type="submission" date="2015-07" db="EMBL/GenBank/DDBJ databases">
        <title>The genome of Habropoda laboriosa.</title>
        <authorList>
            <person name="Pan H."/>
            <person name="Kapheim K."/>
        </authorList>
    </citation>
    <scope>NUCLEOTIDE SEQUENCE [LARGE SCALE GENOMIC DNA]</scope>
    <source>
        <strain evidence="1">0110345459</strain>
    </source>
</reference>
<organism evidence="1 2">
    <name type="scientific">Habropoda laboriosa</name>
    <dbReference type="NCBI Taxonomy" id="597456"/>
    <lineage>
        <taxon>Eukaryota</taxon>
        <taxon>Metazoa</taxon>
        <taxon>Ecdysozoa</taxon>
        <taxon>Arthropoda</taxon>
        <taxon>Hexapoda</taxon>
        <taxon>Insecta</taxon>
        <taxon>Pterygota</taxon>
        <taxon>Neoptera</taxon>
        <taxon>Endopterygota</taxon>
        <taxon>Hymenoptera</taxon>
        <taxon>Apocrita</taxon>
        <taxon>Aculeata</taxon>
        <taxon>Apoidea</taxon>
        <taxon>Anthophila</taxon>
        <taxon>Apidae</taxon>
        <taxon>Habropoda</taxon>
    </lineage>
</organism>
<gene>
    <name evidence="1" type="ORF">WH47_09671</name>
</gene>
<dbReference type="InterPro" id="IPR026142">
    <property type="entry name" value="Pro_pase_1_reg_su_36"/>
</dbReference>
<sequence length="448" mass="53228">MEDKYFAWDEISDGLILLSTQKTEDEHVKKIKQRSDPVHQSNVFCPHAYLILNFHETLSQREQLKFRKYYLRKVPPNEPDVIILQDIKDLVMFLLISPISPQFVNFFHLPIVDRFLRATIIYFQYYVMTWEDLMNERAATMKKAPNPLAQGHRSRFTEEMLNLRFILGREYADLIIGCQDSILYHHMTGGKKGESLSQSQGEKDLRMFEVLICMAHRIVWIALERKYFYLIEIELHRLFRTDAYNTAERLHTSQIIQDMLINDILVLQGQKNQEKRKLLRNSPLIQDLIYSDCDYRLLSLGIEDDSHDERICFLQNALLVEEDKLHELGIKIGILGENRANYDIMLMPLEKEEEDDDILQLSERRKYERRKSTKDTLQDIQIPIKLRRLPSFQTKFELTQDFLMKAIDISPRGYKTVRKQGRKKWFIRELKRQGLKETDTYSVVTTLE</sequence>
<proteinExistence type="predicted"/>
<accession>A0A0L7QM66</accession>
<evidence type="ECO:0000313" key="1">
    <source>
        <dbReference type="EMBL" id="KOC59690.1"/>
    </source>
</evidence>